<name>A0A193G3N3_9BORD</name>
<dbReference type="STRING" id="463025.BAU08_06470"/>
<protein>
    <recommendedName>
        <fullName evidence="5">FlxA-like protein</fullName>
    </recommendedName>
</protein>
<evidence type="ECO:0000313" key="4">
    <source>
        <dbReference type="Proteomes" id="UP000092213"/>
    </source>
</evidence>
<evidence type="ECO:0000256" key="1">
    <source>
        <dbReference type="SAM" id="Coils"/>
    </source>
</evidence>
<keyword evidence="1" id="KW-0175">Coiled coil</keyword>
<sequence length="147" mass="14723">MSVISSTLGSAYASTLLGPRSVQNNTAAQDGDAAAKAGDASQAGSGAASSAGGDAKSRNFSARAAAGGQASSTDTEGGDATTQTIKQLQRQLKQVLLQIQRLQASRIPDEQKAPQLQALNAEAATLQAQIATLIAKQAQEAKGGVTA</sequence>
<feature type="compositionally biased region" description="Low complexity" evidence="2">
    <location>
        <begin position="27"/>
        <end position="54"/>
    </location>
</feature>
<feature type="region of interest" description="Disordered" evidence="2">
    <location>
        <begin position="22"/>
        <end position="84"/>
    </location>
</feature>
<dbReference type="EMBL" id="CP016171">
    <property type="protein sequence ID" value="ANN74607.1"/>
    <property type="molecule type" value="Genomic_DNA"/>
</dbReference>
<gene>
    <name evidence="3" type="ORF">BAU08_06470</name>
</gene>
<evidence type="ECO:0000313" key="3">
    <source>
        <dbReference type="EMBL" id="ANN74607.1"/>
    </source>
</evidence>
<dbReference type="Proteomes" id="UP000092213">
    <property type="component" value="Chromosome"/>
</dbReference>
<organism evidence="3 4">
    <name type="scientific">Bordetella bronchialis</name>
    <dbReference type="NCBI Taxonomy" id="463025"/>
    <lineage>
        <taxon>Bacteria</taxon>
        <taxon>Pseudomonadati</taxon>
        <taxon>Pseudomonadota</taxon>
        <taxon>Betaproteobacteria</taxon>
        <taxon>Burkholderiales</taxon>
        <taxon>Alcaligenaceae</taxon>
        <taxon>Bordetella</taxon>
    </lineage>
</organism>
<proteinExistence type="predicted"/>
<evidence type="ECO:0008006" key="5">
    <source>
        <dbReference type="Google" id="ProtNLM"/>
    </source>
</evidence>
<reference evidence="3 4" key="1">
    <citation type="submission" date="2016-06" db="EMBL/GenBank/DDBJ databases">
        <title>Complete genome sequences of Bordetella bronchialis and Bordetella flabilis.</title>
        <authorList>
            <person name="LiPuma J.J."/>
            <person name="Spilker T."/>
        </authorList>
    </citation>
    <scope>NUCLEOTIDE SEQUENCE [LARGE SCALE GENOMIC DNA]</scope>
    <source>
        <strain evidence="3 4">AU17976</strain>
    </source>
</reference>
<feature type="compositionally biased region" description="Low complexity" evidence="2">
    <location>
        <begin position="61"/>
        <end position="72"/>
    </location>
</feature>
<evidence type="ECO:0000256" key="2">
    <source>
        <dbReference type="SAM" id="MobiDB-lite"/>
    </source>
</evidence>
<accession>A0A193G3N3</accession>
<dbReference type="AlphaFoldDB" id="A0A193G3N3"/>
<feature type="coiled-coil region" evidence="1">
    <location>
        <begin position="85"/>
        <end position="136"/>
    </location>
</feature>